<proteinExistence type="predicted"/>
<keyword evidence="2" id="KW-1185">Reference proteome</keyword>
<dbReference type="EMBL" id="BAAANT010000027">
    <property type="protein sequence ID" value="GAA2149685.1"/>
    <property type="molecule type" value="Genomic_DNA"/>
</dbReference>
<gene>
    <name evidence="1" type="ORF">GCM10009760_43110</name>
</gene>
<protein>
    <recommendedName>
        <fullName evidence="3">DUF3515 domain-containing protein</fullName>
    </recommendedName>
</protein>
<evidence type="ECO:0000313" key="2">
    <source>
        <dbReference type="Proteomes" id="UP001422759"/>
    </source>
</evidence>
<name>A0ABN2ZZ45_9ACTN</name>
<dbReference type="Proteomes" id="UP001422759">
    <property type="component" value="Unassembled WGS sequence"/>
</dbReference>
<sequence length="185" mass="19549">MSRTPHPLRLVRAVPAPVRWLAPPALLGTGLLLTTVLAGPWEPPLTAPHPDAKTAGYCRALARVLPRDLQGHPRAATSPSPYVVAWASSPRTVLRCGVPRPKSLAVVANRESVGPNVDGVQWYVESDGHGGSRLTTTELSMYVELSVPLGSSSQYPLPAVSEAVRSTVPDLSGRIATSPDTEPDG</sequence>
<evidence type="ECO:0008006" key="3">
    <source>
        <dbReference type="Google" id="ProtNLM"/>
    </source>
</evidence>
<accession>A0ABN2ZZ45</accession>
<evidence type="ECO:0000313" key="1">
    <source>
        <dbReference type="EMBL" id="GAA2149685.1"/>
    </source>
</evidence>
<comment type="caution">
    <text evidence="1">The sequence shown here is derived from an EMBL/GenBank/DDBJ whole genome shotgun (WGS) entry which is preliminary data.</text>
</comment>
<dbReference type="RefSeq" id="WP_344467533.1">
    <property type="nucleotide sequence ID" value="NZ_BAAANT010000027.1"/>
</dbReference>
<organism evidence="1 2">
    <name type="scientific">Kitasatospora kazusensis</name>
    <dbReference type="NCBI Taxonomy" id="407974"/>
    <lineage>
        <taxon>Bacteria</taxon>
        <taxon>Bacillati</taxon>
        <taxon>Actinomycetota</taxon>
        <taxon>Actinomycetes</taxon>
        <taxon>Kitasatosporales</taxon>
        <taxon>Streptomycetaceae</taxon>
        <taxon>Kitasatospora</taxon>
    </lineage>
</organism>
<dbReference type="InterPro" id="IPR021903">
    <property type="entry name" value="DUF3515"/>
</dbReference>
<reference evidence="1 2" key="1">
    <citation type="journal article" date="2019" name="Int. J. Syst. Evol. Microbiol.">
        <title>The Global Catalogue of Microorganisms (GCM) 10K type strain sequencing project: providing services to taxonomists for standard genome sequencing and annotation.</title>
        <authorList>
            <consortium name="The Broad Institute Genomics Platform"/>
            <consortium name="The Broad Institute Genome Sequencing Center for Infectious Disease"/>
            <person name="Wu L."/>
            <person name="Ma J."/>
        </authorList>
    </citation>
    <scope>NUCLEOTIDE SEQUENCE [LARGE SCALE GENOMIC DNA]</scope>
    <source>
        <strain evidence="1 2">JCM 14560</strain>
    </source>
</reference>
<dbReference type="Pfam" id="PF12028">
    <property type="entry name" value="DUF3515"/>
    <property type="match status" value="1"/>
</dbReference>